<protein>
    <submittedName>
        <fullName evidence="1">Uncharacterized protein</fullName>
    </submittedName>
</protein>
<name>A0A0C3QFB3_9AGAM</name>
<dbReference type="HOGENOM" id="CLU_1462366_0_0_1"/>
<reference evidence="1 2" key="1">
    <citation type="submission" date="2014-04" db="EMBL/GenBank/DDBJ databases">
        <authorList>
            <consortium name="DOE Joint Genome Institute"/>
            <person name="Kuo A."/>
            <person name="Girlanda M."/>
            <person name="Perotto S."/>
            <person name="Kohler A."/>
            <person name="Nagy L.G."/>
            <person name="Floudas D."/>
            <person name="Copeland A."/>
            <person name="Barry K.W."/>
            <person name="Cichocki N."/>
            <person name="Veneault-Fourrey C."/>
            <person name="LaButti K."/>
            <person name="Lindquist E.A."/>
            <person name="Lipzen A."/>
            <person name="Lundell T."/>
            <person name="Morin E."/>
            <person name="Murat C."/>
            <person name="Sun H."/>
            <person name="Tunlid A."/>
            <person name="Henrissat B."/>
            <person name="Grigoriev I.V."/>
            <person name="Hibbett D.S."/>
            <person name="Martin F."/>
            <person name="Nordberg H.P."/>
            <person name="Cantor M.N."/>
            <person name="Hua S.X."/>
        </authorList>
    </citation>
    <scope>NUCLEOTIDE SEQUENCE [LARGE SCALE GENOMIC DNA]</scope>
    <source>
        <strain evidence="1 2">MUT 4182</strain>
    </source>
</reference>
<sequence length="185" mass="20466">MTNYRGADESHIIFYDLGGVDSSPLSSTTRARSTTRWPASTFPRTTVHSASSSAKSKWPSLPSPKLAIESLEDGNDIAETFAHTKFEEINNKPIEQCPLTFGIRTTGGVSTRSSPIILFSDVLHCRRYLVLAVSSPRLSPATLFSDVLHRRWQPATVSIQVFEGERHISQGFGLLKVRGSRSEEM</sequence>
<organism evidence="1 2">
    <name type="scientific">Tulasnella calospora MUT 4182</name>
    <dbReference type="NCBI Taxonomy" id="1051891"/>
    <lineage>
        <taxon>Eukaryota</taxon>
        <taxon>Fungi</taxon>
        <taxon>Dikarya</taxon>
        <taxon>Basidiomycota</taxon>
        <taxon>Agaricomycotina</taxon>
        <taxon>Agaricomycetes</taxon>
        <taxon>Cantharellales</taxon>
        <taxon>Tulasnellaceae</taxon>
        <taxon>Tulasnella</taxon>
    </lineage>
</organism>
<proteinExistence type="predicted"/>
<reference evidence="2" key="2">
    <citation type="submission" date="2015-01" db="EMBL/GenBank/DDBJ databases">
        <title>Evolutionary Origins and Diversification of the Mycorrhizal Mutualists.</title>
        <authorList>
            <consortium name="DOE Joint Genome Institute"/>
            <consortium name="Mycorrhizal Genomics Consortium"/>
            <person name="Kohler A."/>
            <person name="Kuo A."/>
            <person name="Nagy L.G."/>
            <person name="Floudas D."/>
            <person name="Copeland A."/>
            <person name="Barry K.W."/>
            <person name="Cichocki N."/>
            <person name="Veneault-Fourrey C."/>
            <person name="LaButti K."/>
            <person name="Lindquist E.A."/>
            <person name="Lipzen A."/>
            <person name="Lundell T."/>
            <person name="Morin E."/>
            <person name="Murat C."/>
            <person name="Riley R."/>
            <person name="Ohm R."/>
            <person name="Sun H."/>
            <person name="Tunlid A."/>
            <person name="Henrissat B."/>
            <person name="Grigoriev I.V."/>
            <person name="Hibbett D.S."/>
            <person name="Martin F."/>
        </authorList>
    </citation>
    <scope>NUCLEOTIDE SEQUENCE [LARGE SCALE GENOMIC DNA]</scope>
    <source>
        <strain evidence="2">MUT 4182</strain>
    </source>
</reference>
<dbReference type="EMBL" id="KN823054">
    <property type="protein sequence ID" value="KIO24761.1"/>
    <property type="molecule type" value="Genomic_DNA"/>
</dbReference>
<gene>
    <name evidence="1" type="ORF">M407DRAFT_244301</name>
</gene>
<accession>A0A0C3QFB3</accession>
<dbReference type="AlphaFoldDB" id="A0A0C3QFB3"/>
<evidence type="ECO:0000313" key="2">
    <source>
        <dbReference type="Proteomes" id="UP000054248"/>
    </source>
</evidence>
<evidence type="ECO:0000313" key="1">
    <source>
        <dbReference type="EMBL" id="KIO24761.1"/>
    </source>
</evidence>
<keyword evidence="2" id="KW-1185">Reference proteome</keyword>
<dbReference type="Proteomes" id="UP000054248">
    <property type="component" value="Unassembled WGS sequence"/>
</dbReference>